<dbReference type="PANTHER" id="PTHR37525:SF1">
    <property type="entry name" value="UPF0175 PROTEIN SSL1255"/>
    <property type="match status" value="1"/>
</dbReference>
<evidence type="ECO:0000256" key="2">
    <source>
        <dbReference type="SAM" id="Coils"/>
    </source>
</evidence>
<evidence type="ECO:0000256" key="1">
    <source>
        <dbReference type="ARBA" id="ARBA00005651"/>
    </source>
</evidence>
<dbReference type="PATRIC" id="fig|55802.8.peg.216"/>
<gene>
    <name evidence="3" type="ORF">TBCH5v1_0219</name>
</gene>
<dbReference type="PANTHER" id="PTHR37525">
    <property type="entry name" value="UPF0175 PROTEIN SSL1255"/>
    <property type="match status" value="1"/>
</dbReference>
<accession>A0A0S1X8S7</accession>
<keyword evidence="2" id="KW-0175">Coiled coil</keyword>
<dbReference type="OMA" id="GIVAYQY"/>
<dbReference type="InterPro" id="IPR005368">
    <property type="entry name" value="UPF0175"/>
</dbReference>
<sequence length="89" mass="10263">MEVIKISVKRDIIESLKFYNKDLKDLEREAKVLLAIELFKEGVLSLEQAAEFAELPLQKFIDELKAHNVPILEYDESELEEELASVNSL</sequence>
<dbReference type="Proteomes" id="UP000066042">
    <property type="component" value="Chromosome"/>
</dbReference>
<organism evidence="3 4">
    <name type="scientific">Thermococcus barophilus</name>
    <dbReference type="NCBI Taxonomy" id="55802"/>
    <lineage>
        <taxon>Archaea</taxon>
        <taxon>Methanobacteriati</taxon>
        <taxon>Methanobacteriota</taxon>
        <taxon>Thermococci</taxon>
        <taxon>Thermococcales</taxon>
        <taxon>Thermococcaceae</taxon>
        <taxon>Thermococcus</taxon>
    </lineage>
</organism>
<dbReference type="STRING" id="55802.TBCH5v1_0219"/>
<dbReference type="AlphaFoldDB" id="A0A0S1X8S7"/>
<feature type="coiled-coil region" evidence="2">
    <location>
        <begin position="9"/>
        <end position="36"/>
    </location>
</feature>
<dbReference type="RefSeq" id="WP_013466455.1">
    <property type="nucleotide sequence ID" value="NZ_CP013050.1"/>
</dbReference>
<dbReference type="Pfam" id="PF03683">
    <property type="entry name" value="UPF0175"/>
    <property type="match status" value="1"/>
</dbReference>
<dbReference type="GeneID" id="10040498"/>
<proteinExistence type="inferred from homology"/>
<dbReference type="EMBL" id="CP013050">
    <property type="protein sequence ID" value="ALM74197.1"/>
    <property type="molecule type" value="Genomic_DNA"/>
</dbReference>
<protein>
    <submittedName>
        <fullName evidence="3">Uncharacterized protein</fullName>
    </submittedName>
</protein>
<reference evidence="3 4" key="1">
    <citation type="journal article" date="2016" name="Genome Announc.">
        <title>Complete genome sequence of the hyperthermophilic and piezophilic archaeon Thermococcus barophilus Ch5, capable of growth at the expense of hydrogenogenesis from carbon monoxide and formate.</title>
        <authorList>
            <person name="Oger P."/>
            <person name="Sokolova T.G."/>
            <person name="Kozhevnikova D.A."/>
            <person name="Taranov E.A."/>
            <person name="Vannier P."/>
            <person name="Lee H.S."/>
            <person name="Kwon K.K."/>
            <person name="Kang S.G."/>
            <person name="Lee J.H."/>
            <person name="Bonch-Osmolovskaya E.A."/>
            <person name="Lebedinsky A.V."/>
        </authorList>
    </citation>
    <scope>NUCLEOTIDE SEQUENCE [LARGE SCALE GENOMIC DNA]</scope>
    <source>
        <strain evidence="4">Ch5</strain>
    </source>
</reference>
<dbReference type="InterPro" id="IPR052264">
    <property type="entry name" value="UPF0175_domain"/>
</dbReference>
<comment type="similarity">
    <text evidence="1">Belongs to the UPF0175 family.</text>
</comment>
<name>A0A0S1X8S7_THEBA</name>
<evidence type="ECO:0000313" key="4">
    <source>
        <dbReference type="Proteomes" id="UP000066042"/>
    </source>
</evidence>
<evidence type="ECO:0000313" key="3">
    <source>
        <dbReference type="EMBL" id="ALM74197.1"/>
    </source>
</evidence>